<dbReference type="GeneID" id="26231685"/>
<dbReference type="EMBL" id="CP060777">
    <property type="protein sequence ID" value="QQK45809.1"/>
    <property type="molecule type" value="Genomic_DNA"/>
</dbReference>
<protein>
    <recommendedName>
        <fullName evidence="3">Zn(2)-C6 fungal-type domain-containing protein</fullName>
    </recommendedName>
</protein>
<evidence type="ECO:0008006" key="3">
    <source>
        <dbReference type="Google" id="ProtNLM"/>
    </source>
</evidence>
<proteinExistence type="predicted"/>
<dbReference type="VEuPathDB" id="FungiDB:PDIP_33650"/>
<dbReference type="RefSeq" id="XP_014535969.2">
    <property type="nucleotide sequence ID" value="XM_014680483.2"/>
</dbReference>
<dbReference type="Proteomes" id="UP000595662">
    <property type="component" value="Chromosome 4"/>
</dbReference>
<dbReference type="AlphaFoldDB" id="A0A7T6XR01"/>
<evidence type="ECO:0000313" key="2">
    <source>
        <dbReference type="Proteomes" id="UP000595662"/>
    </source>
</evidence>
<gene>
    <name evidence="1" type="ORF">Pdw03_0707</name>
</gene>
<evidence type="ECO:0000313" key="1">
    <source>
        <dbReference type="EMBL" id="QQK45809.1"/>
    </source>
</evidence>
<organism evidence="1 2">
    <name type="scientific">Penicillium digitatum</name>
    <name type="common">Green mold</name>
    <dbReference type="NCBI Taxonomy" id="36651"/>
    <lineage>
        <taxon>Eukaryota</taxon>
        <taxon>Fungi</taxon>
        <taxon>Dikarya</taxon>
        <taxon>Ascomycota</taxon>
        <taxon>Pezizomycotina</taxon>
        <taxon>Eurotiomycetes</taxon>
        <taxon>Eurotiomycetidae</taxon>
        <taxon>Eurotiales</taxon>
        <taxon>Aspergillaceae</taxon>
        <taxon>Penicillium</taxon>
    </lineage>
</organism>
<sequence length="618" mass="68398">MPHLSSPNIEHSMPQTWQLSSTTAMAYETQPIDPDILKMVNEFNTDPIDGQPQQLGSQLQELDIFGDPVSFDTIMTPPMIEDQLQSPLSPKSSKSQFSTWPSSAIDSWSCISTERGCSQSVQSSGETRPFAVPVRPPSPPLKDLYPDGFVFWDPADPAKSDKIHEKIPRNAAELHQQREDTAALKKAGGSCMACYRAKKKCGTTSPCPPCSSKGNRICFRSWGDLCLLGPPVGGSLMIIGFPSEETKDVLQRMSEEVFGRFDPFNAVINIRGTYGGNCTAWRWTVARCSITLSSKTDCPVDDFIDGFASVLPLADLVKLGDLYKHSSLVWTACRMAKLFMAIQGLAQARIRTSWFETSPGRLVSCYLLILSFRKLAQMSQDFCPGLYVALCGKDKQNSNRKCRPRKGNEVDPAWIAAALYYRVVCGLQELQKHAIVARKFGFSGCFLSAVREKLEDILRNVSPRHGATGKSSCRAILEDVVPKLPSSPDVDMAFWLADPVDMSSSVLRRHDSPFSPPACDMQTFLADSFPRPGCMANPLEHHDGLLHSSTTSHNTVIIQEHDDAFHNMPFTDEIETFNPNGLLNFLGNDYGNTFDPMTASFVDTMPLHGNFQQSLHNC</sequence>
<dbReference type="KEGG" id="pdp:PDIP_33650"/>
<accession>A0A7T6XR01</accession>
<reference evidence="1 2" key="1">
    <citation type="submission" date="2020-08" db="EMBL/GenBank/DDBJ databases">
        <title>The completed genome sequence of the pathogenic ascomycete fungus Penicillium digitatum.</title>
        <authorList>
            <person name="Wang M."/>
        </authorList>
    </citation>
    <scope>NUCLEOTIDE SEQUENCE [LARGE SCALE GENOMIC DNA]</scope>
    <source>
        <strain evidence="1 2">PdW03</strain>
    </source>
</reference>
<name>A0A7T6XR01_PENDI</name>